<gene>
    <name evidence="1" type="ORF">BG006_006396</name>
</gene>
<dbReference type="EMBL" id="JAAAUY010000038">
    <property type="protein sequence ID" value="KAF9337071.1"/>
    <property type="molecule type" value="Genomic_DNA"/>
</dbReference>
<evidence type="ECO:0000313" key="2">
    <source>
        <dbReference type="Proteomes" id="UP000696485"/>
    </source>
</evidence>
<accession>A0A9P5VQL1</accession>
<organism evidence="1 2">
    <name type="scientific">Podila minutissima</name>
    <dbReference type="NCBI Taxonomy" id="64525"/>
    <lineage>
        <taxon>Eukaryota</taxon>
        <taxon>Fungi</taxon>
        <taxon>Fungi incertae sedis</taxon>
        <taxon>Mucoromycota</taxon>
        <taxon>Mortierellomycotina</taxon>
        <taxon>Mortierellomycetes</taxon>
        <taxon>Mortierellales</taxon>
        <taxon>Mortierellaceae</taxon>
        <taxon>Podila</taxon>
    </lineage>
</organism>
<keyword evidence="2" id="KW-1185">Reference proteome</keyword>
<proteinExistence type="predicted"/>
<name>A0A9P5VQL1_9FUNG</name>
<dbReference type="Proteomes" id="UP000696485">
    <property type="component" value="Unassembled WGS sequence"/>
</dbReference>
<reference evidence="1" key="1">
    <citation type="journal article" date="2020" name="Fungal Divers.">
        <title>Resolving the Mortierellaceae phylogeny through synthesis of multi-gene phylogenetics and phylogenomics.</title>
        <authorList>
            <person name="Vandepol N."/>
            <person name="Liber J."/>
            <person name="Desiro A."/>
            <person name="Na H."/>
            <person name="Kennedy M."/>
            <person name="Barry K."/>
            <person name="Grigoriev I.V."/>
            <person name="Miller A.N."/>
            <person name="O'Donnell K."/>
            <person name="Stajich J.E."/>
            <person name="Bonito G."/>
        </authorList>
    </citation>
    <scope>NUCLEOTIDE SEQUENCE</scope>
    <source>
        <strain evidence="1">NVP1</strain>
    </source>
</reference>
<protein>
    <submittedName>
        <fullName evidence="1">Uncharacterized protein</fullName>
    </submittedName>
</protein>
<sequence length="81" mass="8994">MFFYQPADFTIPDNMTELGVISIQIKIRNDLRATVEQGLSPIFEAMASDKGQVIGTVGPLDSAHARIDTTHTPEFKPFLSR</sequence>
<comment type="caution">
    <text evidence="1">The sequence shown here is derived from an EMBL/GenBank/DDBJ whole genome shotgun (WGS) entry which is preliminary data.</text>
</comment>
<evidence type="ECO:0000313" key="1">
    <source>
        <dbReference type="EMBL" id="KAF9337071.1"/>
    </source>
</evidence>
<dbReference type="AlphaFoldDB" id="A0A9P5VQL1"/>